<feature type="domain" description="Endonuclease/exonuclease/phosphatase" evidence="1">
    <location>
        <begin position="35"/>
        <end position="205"/>
    </location>
</feature>
<dbReference type="EMBL" id="KP795588">
    <property type="protein sequence ID" value="AKN38506.1"/>
    <property type="molecule type" value="Genomic_DNA"/>
</dbReference>
<sequence length="255" mass="29107">MQISDLIRLYNLRFAWWNIGISPSLKAASKSDKVDFDKLTTELLALITVQRASLLAICEVSNSDVRNIEQRLSYPYKILDLTFTTGQTRFDTAIIYNSNKIKVSHLKDLTSKKQGRTIKAAQKIKVIELKDGDEFLLYLCHWPSRLMGNAESKRLRAADMLYLDSSEEMSNGKLAIIMGDFNDNPYDPSIQNNLCALRCHDATRKYPTEIFYNPFWRKLVSNSNYNYLSGKKTSSILALITMLVPHSQTGICMTK</sequence>
<dbReference type="Pfam" id="PF19580">
    <property type="entry name" value="Exo_endo_phos_3"/>
    <property type="match status" value="1"/>
</dbReference>
<dbReference type="GO" id="GO:0004527">
    <property type="term" value="F:exonuclease activity"/>
    <property type="evidence" value="ECO:0007669"/>
    <property type="project" value="UniProtKB-KW"/>
</dbReference>
<keyword evidence="2" id="KW-0378">Hydrolase</keyword>
<evidence type="ECO:0000313" key="2">
    <source>
        <dbReference type="EMBL" id="AKN38506.1"/>
    </source>
</evidence>
<proteinExistence type="predicted"/>
<dbReference type="InterPro" id="IPR005135">
    <property type="entry name" value="Endo/exonuclease/phosphatase"/>
</dbReference>
<keyword evidence="2" id="KW-0255">Endonuclease</keyword>
<reference evidence="2" key="1">
    <citation type="journal article" date="2015" name="MBio">
        <title>Eco-Evolutionary Dynamics of Episomes among Ecologically Cohesive Bacterial Populations.</title>
        <authorList>
            <person name="Xue H."/>
            <person name="Cordero O.X."/>
            <person name="Camas F.M."/>
            <person name="Trimble W."/>
            <person name="Meyer F."/>
            <person name="Guglielmini J."/>
            <person name="Rocha E.P."/>
            <person name="Polz M.F."/>
        </authorList>
    </citation>
    <scope>NUCLEOTIDE SEQUENCE</scope>
    <source>
        <strain evidence="2">5S_214</strain>
    </source>
</reference>
<organism evidence="2">
    <name type="scientific">Vibrio splendidus</name>
    <dbReference type="NCBI Taxonomy" id="29497"/>
    <lineage>
        <taxon>Bacteria</taxon>
        <taxon>Pseudomonadati</taxon>
        <taxon>Pseudomonadota</taxon>
        <taxon>Gammaproteobacteria</taxon>
        <taxon>Vibrionales</taxon>
        <taxon>Vibrionaceae</taxon>
        <taxon>Vibrio</taxon>
    </lineage>
</organism>
<accession>A0A0H3ZYG7</accession>
<keyword evidence="2" id="KW-0269">Exonuclease</keyword>
<name>A0A0H3ZYG7_VIBSP</name>
<dbReference type="AlphaFoldDB" id="A0A0H3ZYG7"/>
<keyword evidence="2" id="KW-0540">Nuclease</keyword>
<dbReference type="InterPro" id="IPR036691">
    <property type="entry name" value="Endo/exonu/phosph_ase_sf"/>
</dbReference>
<dbReference type="Gene3D" id="3.60.10.10">
    <property type="entry name" value="Endonuclease/exonuclease/phosphatase"/>
    <property type="match status" value="1"/>
</dbReference>
<evidence type="ECO:0000259" key="1">
    <source>
        <dbReference type="Pfam" id="PF19580"/>
    </source>
</evidence>
<protein>
    <submittedName>
        <fullName evidence="2">Endonuclease/exonuclease/phosphatase</fullName>
    </submittedName>
</protein>
<dbReference type="SUPFAM" id="SSF56219">
    <property type="entry name" value="DNase I-like"/>
    <property type="match status" value="1"/>
</dbReference>
<dbReference type="GO" id="GO:0004519">
    <property type="term" value="F:endonuclease activity"/>
    <property type="evidence" value="ECO:0007669"/>
    <property type="project" value="UniProtKB-KW"/>
</dbReference>